<proteinExistence type="predicted"/>
<sequence length="71" mass="8061">MRLSIINYTQVPCPFCQEKVSLSKLYCVEYRPQSRLLRSHRSCLRPNVNAFAYCELYPGGGCIDANSLLSS</sequence>
<protein>
    <submittedName>
        <fullName evidence="1">Uncharacterized protein</fullName>
    </submittedName>
</protein>
<name>A0A1Y0B091_9LAMI</name>
<dbReference type="EMBL" id="KY774314">
    <property type="protein sequence ID" value="ART30852.1"/>
    <property type="molecule type" value="Genomic_DNA"/>
</dbReference>
<reference evidence="1" key="1">
    <citation type="submission" date="2017-03" db="EMBL/GenBank/DDBJ databases">
        <title>The mitochondrial genome of the carnivorous plant Utricularia reniformis (Lentibulariaceae): structure, comparative analysis and evolutionary landmarks.</title>
        <authorList>
            <person name="Silva S.R."/>
            <person name="Alvarenga D.O."/>
            <person name="Michael T.P."/>
            <person name="Miranda V.F.O."/>
            <person name="Varani A.M."/>
        </authorList>
    </citation>
    <scope>NUCLEOTIDE SEQUENCE</scope>
</reference>
<gene>
    <name evidence="1" type="ORF">AEK19_MT0597</name>
</gene>
<organism evidence="1">
    <name type="scientific">Utricularia reniformis</name>
    <dbReference type="NCBI Taxonomy" id="192314"/>
    <lineage>
        <taxon>Eukaryota</taxon>
        <taxon>Viridiplantae</taxon>
        <taxon>Streptophyta</taxon>
        <taxon>Embryophyta</taxon>
        <taxon>Tracheophyta</taxon>
        <taxon>Spermatophyta</taxon>
        <taxon>Magnoliopsida</taxon>
        <taxon>eudicotyledons</taxon>
        <taxon>Gunneridae</taxon>
        <taxon>Pentapetalae</taxon>
        <taxon>asterids</taxon>
        <taxon>lamiids</taxon>
        <taxon>Lamiales</taxon>
        <taxon>Lentibulariaceae</taxon>
        <taxon>Utricularia</taxon>
    </lineage>
</organism>
<dbReference type="AlphaFoldDB" id="A0A1Y0B091"/>
<evidence type="ECO:0000313" key="1">
    <source>
        <dbReference type="EMBL" id="ART30852.1"/>
    </source>
</evidence>
<geneLocation type="mitochondrion" evidence="1"/>
<keyword evidence="1" id="KW-0496">Mitochondrion</keyword>
<accession>A0A1Y0B091</accession>